<feature type="transmembrane region" description="Helical" evidence="2">
    <location>
        <begin position="6"/>
        <end position="25"/>
    </location>
</feature>
<dbReference type="Pfam" id="PF02056">
    <property type="entry name" value="Glyco_hydro_4"/>
    <property type="match status" value="1"/>
</dbReference>
<dbReference type="SUPFAM" id="SSF51735">
    <property type="entry name" value="NAD(P)-binding Rossmann-fold domains"/>
    <property type="match status" value="1"/>
</dbReference>
<keyword evidence="2" id="KW-0812">Transmembrane</keyword>
<comment type="caution">
    <text evidence="3">The sequence shown here is derived from an EMBL/GenBank/DDBJ whole genome shotgun (WGS) entry which is preliminary data.</text>
</comment>
<dbReference type="GO" id="GO:0005975">
    <property type="term" value="P:carbohydrate metabolic process"/>
    <property type="evidence" value="ECO:0007669"/>
    <property type="project" value="InterPro"/>
</dbReference>
<evidence type="ECO:0000313" key="3">
    <source>
        <dbReference type="EMBL" id="CDL11334.1"/>
    </source>
</evidence>
<dbReference type="AlphaFoldDB" id="W1DTB4"/>
<keyword evidence="2" id="KW-1133">Transmembrane helix</keyword>
<dbReference type="GO" id="GO:0050081">
    <property type="term" value="F:maltose-6'-phosphate glucosidase activity"/>
    <property type="evidence" value="ECO:0007669"/>
    <property type="project" value="UniProtKB-EC"/>
</dbReference>
<dbReference type="InterPro" id="IPR036291">
    <property type="entry name" value="NAD(P)-bd_dom_sf"/>
</dbReference>
<organism evidence="3 4">
    <name type="scientific">Klebsiella pneumoniae IS43</name>
    <dbReference type="NCBI Taxonomy" id="1432552"/>
    <lineage>
        <taxon>Bacteria</taxon>
        <taxon>Pseudomonadati</taxon>
        <taxon>Pseudomonadota</taxon>
        <taxon>Gammaproteobacteria</taxon>
        <taxon>Enterobacterales</taxon>
        <taxon>Enterobacteriaceae</taxon>
        <taxon>Klebsiella/Raoultella group</taxon>
        <taxon>Klebsiella</taxon>
        <taxon>Klebsiella pneumoniae complex</taxon>
    </lineage>
</organism>
<evidence type="ECO:0000256" key="1">
    <source>
        <dbReference type="ARBA" id="ARBA00023027"/>
    </source>
</evidence>
<dbReference type="InterPro" id="IPR001088">
    <property type="entry name" value="Glyco_hydro_4"/>
</dbReference>
<keyword evidence="3" id="KW-0378">Hydrolase</keyword>
<keyword evidence="4" id="KW-1185">Reference proteome</keyword>
<reference evidence="3" key="1">
    <citation type="submission" date="2013-10" db="EMBL/GenBank/DDBJ databases">
        <title>Antibiotic resistance diversity of beta-lactamase producers in the General Hospital Vienna.</title>
        <authorList>
            <person name="Barisic I."/>
            <person name="Mitteregger D."/>
            <person name="Hirschl A.M."/>
            <person name="Noehammer C."/>
            <person name="Wiesinger-Mayr H."/>
        </authorList>
    </citation>
    <scope>NUCLEOTIDE SEQUENCE [LARGE SCALE GENOMIC DNA]</scope>
    <source>
        <strain evidence="3">IS43</strain>
    </source>
</reference>
<proteinExistence type="predicted"/>
<name>W1DTB4_KLEPN</name>
<protein>
    <submittedName>
        <fullName evidence="3">Maltose-6'-phosphate glucosidase</fullName>
        <ecNumber evidence="3">3.2.1.122</ecNumber>
    </submittedName>
</protein>
<evidence type="ECO:0000256" key="2">
    <source>
        <dbReference type="SAM" id="Phobius"/>
    </source>
</evidence>
<evidence type="ECO:0000313" key="4">
    <source>
        <dbReference type="Proteomes" id="UP000019183"/>
    </source>
</evidence>
<dbReference type="EMBL" id="CBWK010000639">
    <property type="protein sequence ID" value="CDL11334.1"/>
    <property type="molecule type" value="Genomic_DNA"/>
</dbReference>
<keyword evidence="2" id="KW-0472">Membrane</keyword>
<sequence length="53" mass="5952">MKKFSVVIAGGGSTFTPGIVLMLLANQDRFPLRSLKFYDNDARARRPSPRRAK</sequence>
<keyword evidence="1" id="KW-0520">NAD</keyword>
<accession>W1DTB4</accession>
<keyword evidence="3" id="KW-0326">Glycosidase</keyword>
<dbReference type="EC" id="3.2.1.122" evidence="3"/>
<dbReference type="Proteomes" id="UP000019183">
    <property type="component" value="Unassembled WGS sequence"/>
</dbReference>
<dbReference type="Gene3D" id="3.40.50.720">
    <property type="entry name" value="NAD(P)-binding Rossmann-like Domain"/>
    <property type="match status" value="1"/>
</dbReference>